<dbReference type="GO" id="GO:0005737">
    <property type="term" value="C:cytoplasm"/>
    <property type="evidence" value="ECO:0007669"/>
    <property type="project" value="TreeGrafter"/>
</dbReference>
<evidence type="ECO:0000256" key="1">
    <source>
        <dbReference type="SAM" id="MobiDB-lite"/>
    </source>
</evidence>
<evidence type="ECO:0000313" key="3">
    <source>
        <dbReference type="EMBL" id="QPK83654.1"/>
    </source>
</evidence>
<dbReference type="InterPro" id="IPR051783">
    <property type="entry name" value="NAD(P)-dependent_oxidoreduct"/>
</dbReference>
<accession>A0A7T0KNB6</accession>
<dbReference type="InterPro" id="IPR001509">
    <property type="entry name" value="Epimerase_deHydtase"/>
</dbReference>
<name>A0A7T0KNB6_9CORY</name>
<dbReference type="EMBL" id="CP064955">
    <property type="protein sequence ID" value="QPK83654.1"/>
    <property type="molecule type" value="Genomic_DNA"/>
</dbReference>
<proteinExistence type="predicted"/>
<keyword evidence="4" id="KW-1185">Reference proteome</keyword>
<feature type="domain" description="NAD-dependent epimerase/dehydratase" evidence="2">
    <location>
        <begin position="3"/>
        <end position="255"/>
    </location>
</feature>
<dbReference type="Gene3D" id="3.40.50.720">
    <property type="entry name" value="NAD(P)-binding Rossmann-like Domain"/>
    <property type="match status" value="1"/>
</dbReference>
<dbReference type="PANTHER" id="PTHR48079:SF6">
    <property type="entry name" value="NAD(P)-BINDING DOMAIN-CONTAINING PROTEIN-RELATED"/>
    <property type="match status" value="1"/>
</dbReference>
<feature type="region of interest" description="Disordered" evidence="1">
    <location>
        <begin position="128"/>
        <end position="150"/>
    </location>
</feature>
<dbReference type="RefSeq" id="WP_165003718.1">
    <property type="nucleotide sequence ID" value="NZ_CP064955.1"/>
</dbReference>
<reference evidence="3 4" key="1">
    <citation type="submission" date="2020-11" db="EMBL/GenBank/DDBJ databases">
        <title>Corynebacterium sp. MC1420.</title>
        <authorList>
            <person name="Zhou J."/>
        </authorList>
    </citation>
    <scope>NUCLEOTIDE SEQUENCE [LARGE SCALE GENOMIC DNA]</scope>
    <source>
        <strain evidence="3 4">MC1420</strain>
    </source>
</reference>
<dbReference type="Pfam" id="PF01370">
    <property type="entry name" value="Epimerase"/>
    <property type="match status" value="1"/>
</dbReference>
<dbReference type="InterPro" id="IPR036291">
    <property type="entry name" value="NAD(P)-bd_dom_sf"/>
</dbReference>
<protein>
    <submittedName>
        <fullName evidence="3">NAD-dependent epimerase/dehydratase family protein</fullName>
    </submittedName>
</protein>
<dbReference type="PANTHER" id="PTHR48079">
    <property type="entry name" value="PROTEIN YEEZ"/>
    <property type="match status" value="1"/>
</dbReference>
<evidence type="ECO:0000313" key="4">
    <source>
        <dbReference type="Proteomes" id="UP000594586"/>
    </source>
</evidence>
<gene>
    <name evidence="3" type="ORF">G7Y29_02255</name>
</gene>
<dbReference type="KEGG" id="cqn:G7Y29_02255"/>
<evidence type="ECO:0000259" key="2">
    <source>
        <dbReference type="Pfam" id="PF01370"/>
    </source>
</evidence>
<dbReference type="SUPFAM" id="SSF51735">
    <property type="entry name" value="NAD(P)-binding Rossmann-fold domains"/>
    <property type="match status" value="1"/>
</dbReference>
<dbReference type="Proteomes" id="UP000594586">
    <property type="component" value="Chromosome"/>
</dbReference>
<organism evidence="3 4">
    <name type="scientific">Corynebacterium qintianiae</name>
    <dbReference type="NCBI Taxonomy" id="2709392"/>
    <lineage>
        <taxon>Bacteria</taxon>
        <taxon>Bacillati</taxon>
        <taxon>Actinomycetota</taxon>
        <taxon>Actinomycetes</taxon>
        <taxon>Mycobacteriales</taxon>
        <taxon>Corynebacteriaceae</taxon>
        <taxon>Corynebacterium</taxon>
    </lineage>
</organism>
<dbReference type="GO" id="GO:0004029">
    <property type="term" value="F:aldehyde dehydrogenase (NAD+) activity"/>
    <property type="evidence" value="ECO:0007669"/>
    <property type="project" value="TreeGrafter"/>
</dbReference>
<dbReference type="AlphaFoldDB" id="A0A7T0KNB6"/>
<sequence length="550" mass="59176">MKIAVTGASGNVGTAVLRALHADDTVTDIVGISRRVPSPEAEPYAGVEWHSIDVGAATTADDAVPALTRAFEGADTVIHLAWIIFPNHDRGLLRRVNVDGTQHVLDACAAAGVKHVVVASSIGAYSSDPARKDVDGPEDTPPLRSEDFEARGIESSHYSEDKGAVEELLDAFEAAHPDISVARLRPGLIFQADAASEIQRFFLGSAVPVGLLGKGKLPVVPLPRGLRAQAVHSDDIAQAYRLAAIKRATGAFNICADDVLYPKDFAELLGTGRFLELPPVAVRAAVTAAHRAGSLPTDAGWVDMALGVPMMDTTRAKTELGWEPRRSAKDSLRELLDAMIEGTGHNSPSLWAEDETSKVLPRLDLTVEETGQVADEGLQVSGDIDAELLEDYLANHLTGARGAVERLDMMTLNYQDTPVFPQIARVAREIRADRDFLEYVARSFGFDPKPAQGAAAWVGERFGRLKPNGRVVERSPMALLLESELLRSAVAGKIGGWETLRDNASHLGIAPEVFDELIDVARGQLALITEIHDYAAATAFREDRDTFKGE</sequence>